<proteinExistence type="predicted"/>
<dbReference type="SUPFAM" id="SSF141694">
    <property type="entry name" value="AF2212/PG0164-like"/>
    <property type="match status" value="1"/>
</dbReference>
<name>A0ABV6HLR5_9SPHI</name>
<accession>A0ABV6HLR5</accession>
<dbReference type="Pfam" id="PF13376">
    <property type="entry name" value="OmdA"/>
    <property type="match status" value="1"/>
</dbReference>
<dbReference type="RefSeq" id="WP_130855551.1">
    <property type="nucleotide sequence ID" value="NZ_JBHLWO010000002.1"/>
</dbReference>
<dbReference type="Proteomes" id="UP001589774">
    <property type="component" value="Unassembled WGS sequence"/>
</dbReference>
<protein>
    <submittedName>
        <fullName evidence="1">YdeI/OmpD-associated family protein</fullName>
    </submittedName>
</protein>
<reference evidence="1 2" key="1">
    <citation type="submission" date="2024-09" db="EMBL/GenBank/DDBJ databases">
        <authorList>
            <person name="Sun Q."/>
            <person name="Mori K."/>
        </authorList>
    </citation>
    <scope>NUCLEOTIDE SEQUENCE [LARGE SCALE GENOMIC DNA]</scope>
    <source>
        <strain evidence="1 2">CCM 7765</strain>
    </source>
</reference>
<gene>
    <name evidence="1" type="ORF">ACFFI0_15955</name>
</gene>
<organism evidence="1 2">
    <name type="scientific">Olivibacter oleidegradans</name>
    <dbReference type="NCBI Taxonomy" id="760123"/>
    <lineage>
        <taxon>Bacteria</taxon>
        <taxon>Pseudomonadati</taxon>
        <taxon>Bacteroidota</taxon>
        <taxon>Sphingobacteriia</taxon>
        <taxon>Sphingobacteriales</taxon>
        <taxon>Sphingobacteriaceae</taxon>
        <taxon>Olivibacter</taxon>
    </lineage>
</organism>
<dbReference type="EMBL" id="JBHLWO010000002">
    <property type="protein sequence ID" value="MFC0319817.1"/>
    <property type="molecule type" value="Genomic_DNA"/>
</dbReference>
<dbReference type="InterPro" id="IPR037079">
    <property type="entry name" value="AF2212/PG0164-like_sf"/>
</dbReference>
<dbReference type="Pfam" id="PF08922">
    <property type="entry name" value="DUF1905"/>
    <property type="match status" value="1"/>
</dbReference>
<keyword evidence="2" id="KW-1185">Reference proteome</keyword>
<evidence type="ECO:0000313" key="1">
    <source>
        <dbReference type="EMBL" id="MFC0319817.1"/>
    </source>
</evidence>
<dbReference type="InterPro" id="IPR015018">
    <property type="entry name" value="DUF1905"/>
</dbReference>
<dbReference type="Gene3D" id="2.40.30.100">
    <property type="entry name" value="AF2212/PG0164-like"/>
    <property type="match status" value="1"/>
</dbReference>
<sequence length="171" mass="19908">MIVFQAEILKFSSKGEKSGWSYIEIPRALAEQLKSDYRKSFRVRGIIDQQPVHGLALTPMGEGNFILALRASLRKKIRKEEGDIIQLELEEDTDFKMEIPEDLELCLCEEETWINQFLSLAKSHQHYFIKWINEAKTEATRTKRIALTVEAMEKQLDFGAMIRMDKARRNS</sequence>
<comment type="caution">
    <text evidence="1">The sequence shown here is derived from an EMBL/GenBank/DDBJ whole genome shotgun (WGS) entry which is preliminary data.</text>
</comment>
<evidence type="ECO:0000313" key="2">
    <source>
        <dbReference type="Proteomes" id="UP001589774"/>
    </source>
</evidence>